<accession>A0A7G1KQT6</accession>
<evidence type="ECO:0000313" key="2">
    <source>
        <dbReference type="Proteomes" id="UP000516173"/>
    </source>
</evidence>
<dbReference type="RefSeq" id="WP_187684524.1">
    <property type="nucleotide sequence ID" value="NZ_AP023396.1"/>
</dbReference>
<reference evidence="1 2" key="1">
    <citation type="submission" date="2020-08" db="EMBL/GenBank/DDBJ databases">
        <title>Genome Sequencing of Nocardia wallacei strain FMUON74 and assembly.</title>
        <authorList>
            <person name="Toyokawa M."/>
            <person name="Uesaka K."/>
        </authorList>
    </citation>
    <scope>NUCLEOTIDE SEQUENCE [LARGE SCALE GENOMIC DNA]</scope>
    <source>
        <strain evidence="1 2">FMUON74</strain>
    </source>
</reference>
<dbReference type="GeneID" id="80349853"/>
<dbReference type="AlphaFoldDB" id="A0A7G1KQT6"/>
<dbReference type="Proteomes" id="UP000516173">
    <property type="component" value="Chromosome"/>
</dbReference>
<keyword evidence="2" id="KW-1185">Reference proteome</keyword>
<dbReference type="KEGG" id="nwl:NWFMUON74_54170"/>
<organism evidence="1 2">
    <name type="scientific">Nocardia wallacei</name>
    <dbReference type="NCBI Taxonomy" id="480035"/>
    <lineage>
        <taxon>Bacteria</taxon>
        <taxon>Bacillati</taxon>
        <taxon>Actinomycetota</taxon>
        <taxon>Actinomycetes</taxon>
        <taxon>Mycobacteriales</taxon>
        <taxon>Nocardiaceae</taxon>
        <taxon>Nocardia</taxon>
    </lineage>
</organism>
<gene>
    <name evidence="1" type="ORF">NWFMUON74_54170</name>
</gene>
<proteinExistence type="predicted"/>
<evidence type="ECO:0000313" key="1">
    <source>
        <dbReference type="EMBL" id="BCK57645.1"/>
    </source>
</evidence>
<dbReference type="EMBL" id="AP023396">
    <property type="protein sequence ID" value="BCK57645.1"/>
    <property type="molecule type" value="Genomic_DNA"/>
</dbReference>
<name>A0A7G1KQT6_9NOCA</name>
<protein>
    <submittedName>
        <fullName evidence="1">Uncharacterized protein</fullName>
    </submittedName>
</protein>
<sequence length="72" mass="8282">MIDALRRLGSTPHLERVLPEALAGRDIDVRDIDVMAFAVTRNLLRHAVQCWNRHAHPWRPSRVLGRHGGRQL</sequence>